<dbReference type="Pfam" id="PF03167">
    <property type="entry name" value="UDG"/>
    <property type="match status" value="1"/>
</dbReference>
<name>A0A6J6PB52_9ZZZZ</name>
<dbReference type="SMART" id="SM00987">
    <property type="entry name" value="UreE_C"/>
    <property type="match status" value="1"/>
</dbReference>
<dbReference type="Gene3D" id="3.40.470.10">
    <property type="entry name" value="Uracil-DNA glycosylase-like domain"/>
    <property type="match status" value="1"/>
</dbReference>
<evidence type="ECO:0000256" key="7">
    <source>
        <dbReference type="ARBA" id="ARBA00023204"/>
    </source>
</evidence>
<sequence length="249" mass="27403">MAWFGRCLMLSEVAISKLADIKSLDKELIKCDGCLRLKLWREEVAVTKRRAYQDETYWGKPVPGFGPVDAQIILVGLAPGAHGANRTGRIFTGDASGDWLFPELFSAGLANQPTSKGIDDGLQLINTRVLCAVRCVPPDNKAETSERDTCSVWFHREIELLMPTAKVIVALGAFAWDSLWRTLRAQADLSDQLPTKKVAFTHGAEVIFGDRLLLASFHPSQQNTATGKLKVGAMAEIFLRAGRFTRSGK</sequence>
<reference evidence="11" key="1">
    <citation type="submission" date="2020-05" db="EMBL/GenBank/DDBJ databases">
        <authorList>
            <person name="Chiriac C."/>
            <person name="Salcher M."/>
            <person name="Ghai R."/>
            <person name="Kavagutti S V."/>
        </authorList>
    </citation>
    <scope>NUCLEOTIDE SEQUENCE</scope>
</reference>
<dbReference type="InterPro" id="IPR051536">
    <property type="entry name" value="UDG_Type-4/5"/>
</dbReference>
<dbReference type="InterPro" id="IPR036895">
    <property type="entry name" value="Uracil-DNA_glycosylase-like_sf"/>
</dbReference>
<dbReference type="GO" id="GO:0046872">
    <property type="term" value="F:metal ion binding"/>
    <property type="evidence" value="ECO:0007669"/>
    <property type="project" value="UniProtKB-KW"/>
</dbReference>
<dbReference type="AlphaFoldDB" id="A0A6J6PB52"/>
<dbReference type="GO" id="GO:0006284">
    <property type="term" value="P:base-excision repair"/>
    <property type="evidence" value="ECO:0007669"/>
    <property type="project" value="InterPro"/>
</dbReference>
<dbReference type="InterPro" id="IPR044147">
    <property type="entry name" value="UdgB-like"/>
</dbReference>
<protein>
    <recommendedName>
        <fullName evidence="9">Type-5 uracil-DNA glycosylase</fullName>
    </recommendedName>
</protein>
<evidence type="ECO:0000256" key="5">
    <source>
        <dbReference type="ARBA" id="ARBA00023004"/>
    </source>
</evidence>
<dbReference type="PANTHER" id="PTHR33693:SF3">
    <property type="entry name" value="TYPE-5 URACIL-DNA GLYCOSYLASE"/>
    <property type="match status" value="1"/>
</dbReference>
<dbReference type="GO" id="GO:0051539">
    <property type="term" value="F:4 iron, 4 sulfur cluster binding"/>
    <property type="evidence" value="ECO:0007669"/>
    <property type="project" value="UniProtKB-KW"/>
</dbReference>
<keyword evidence="2" id="KW-0479">Metal-binding</keyword>
<evidence type="ECO:0000256" key="8">
    <source>
        <dbReference type="ARBA" id="ARBA00023779"/>
    </source>
</evidence>
<evidence type="ECO:0000313" key="11">
    <source>
        <dbReference type="EMBL" id="CAB4695846.1"/>
    </source>
</evidence>
<evidence type="ECO:0000259" key="10">
    <source>
        <dbReference type="SMART" id="SM00986"/>
    </source>
</evidence>
<evidence type="ECO:0000256" key="4">
    <source>
        <dbReference type="ARBA" id="ARBA00022801"/>
    </source>
</evidence>
<evidence type="ECO:0000256" key="3">
    <source>
        <dbReference type="ARBA" id="ARBA00022763"/>
    </source>
</evidence>
<evidence type="ECO:0000256" key="6">
    <source>
        <dbReference type="ARBA" id="ARBA00023014"/>
    </source>
</evidence>
<proteinExistence type="inferred from homology"/>
<accession>A0A6J6PB52</accession>
<keyword evidence="6" id="KW-0411">Iron-sulfur</keyword>
<gene>
    <name evidence="11" type="ORF">UFOPK2360_01380</name>
</gene>
<evidence type="ECO:0000256" key="1">
    <source>
        <dbReference type="ARBA" id="ARBA00022485"/>
    </source>
</evidence>
<keyword evidence="7" id="KW-0234">DNA repair</keyword>
<dbReference type="GO" id="GO:0004844">
    <property type="term" value="F:uracil DNA N-glycosylase activity"/>
    <property type="evidence" value="ECO:0007669"/>
    <property type="project" value="InterPro"/>
</dbReference>
<dbReference type="SUPFAM" id="SSF52141">
    <property type="entry name" value="Uracil-DNA glycosylase-like"/>
    <property type="match status" value="1"/>
</dbReference>
<keyword evidence="5" id="KW-0408">Iron</keyword>
<evidence type="ECO:0000256" key="9">
    <source>
        <dbReference type="ARBA" id="ARBA00023887"/>
    </source>
</evidence>
<organism evidence="11">
    <name type="scientific">freshwater metagenome</name>
    <dbReference type="NCBI Taxonomy" id="449393"/>
    <lineage>
        <taxon>unclassified sequences</taxon>
        <taxon>metagenomes</taxon>
        <taxon>ecological metagenomes</taxon>
    </lineage>
</organism>
<dbReference type="SMART" id="SM00986">
    <property type="entry name" value="UDG"/>
    <property type="match status" value="1"/>
</dbReference>
<comment type="similarity">
    <text evidence="8">Belongs to the uracil-DNA glycosylase (UDG) superfamily. Type 5 (UDGb) family.</text>
</comment>
<dbReference type="InterPro" id="IPR005122">
    <property type="entry name" value="Uracil-DNA_glycosylase-like"/>
</dbReference>
<feature type="domain" description="Uracil-DNA glycosylase-like" evidence="10">
    <location>
        <begin position="63"/>
        <end position="238"/>
    </location>
</feature>
<keyword evidence="3" id="KW-0227">DNA damage</keyword>
<evidence type="ECO:0000256" key="2">
    <source>
        <dbReference type="ARBA" id="ARBA00022723"/>
    </source>
</evidence>
<dbReference type="GO" id="GO:0033958">
    <property type="term" value="F:DNA-deoxyinosine glycosylase activity"/>
    <property type="evidence" value="ECO:0007669"/>
    <property type="project" value="InterPro"/>
</dbReference>
<dbReference type="CDD" id="cd10031">
    <property type="entry name" value="UDG-F5_TTUDGB_like"/>
    <property type="match status" value="1"/>
</dbReference>
<dbReference type="EMBL" id="CAEZXH010000136">
    <property type="protein sequence ID" value="CAB4695846.1"/>
    <property type="molecule type" value="Genomic_DNA"/>
</dbReference>
<keyword evidence="1" id="KW-0004">4Fe-4S</keyword>
<dbReference type="PANTHER" id="PTHR33693">
    <property type="entry name" value="TYPE-5 URACIL-DNA GLYCOSYLASE"/>
    <property type="match status" value="1"/>
</dbReference>
<keyword evidence="4" id="KW-0378">Hydrolase</keyword>